<dbReference type="EC" id="2.7.1.148" evidence="2 9"/>
<dbReference type="GO" id="GO:0016114">
    <property type="term" value="P:terpenoid biosynthetic process"/>
    <property type="evidence" value="ECO:0007669"/>
    <property type="project" value="UniProtKB-UniRule"/>
</dbReference>
<dbReference type="PANTHER" id="PTHR43527:SF2">
    <property type="entry name" value="4-DIPHOSPHOCYTIDYL-2-C-METHYL-D-ERYTHRITOL KINASE, CHLOROPLASTIC"/>
    <property type="match status" value="1"/>
</dbReference>
<comment type="catalytic activity">
    <reaction evidence="9">
        <text>4-CDP-2-C-methyl-D-erythritol + ATP = 4-CDP-2-C-methyl-D-erythritol 2-phosphate + ADP + H(+)</text>
        <dbReference type="Rhea" id="RHEA:18437"/>
        <dbReference type="ChEBI" id="CHEBI:15378"/>
        <dbReference type="ChEBI" id="CHEBI:30616"/>
        <dbReference type="ChEBI" id="CHEBI:57823"/>
        <dbReference type="ChEBI" id="CHEBI:57919"/>
        <dbReference type="ChEBI" id="CHEBI:456216"/>
        <dbReference type="EC" id="2.7.1.148"/>
    </reaction>
</comment>
<evidence type="ECO:0000313" key="12">
    <source>
        <dbReference type="EMBL" id="CUS34534.1"/>
    </source>
</evidence>
<evidence type="ECO:0000256" key="7">
    <source>
        <dbReference type="ARBA" id="ARBA00022840"/>
    </source>
</evidence>
<evidence type="ECO:0000256" key="8">
    <source>
        <dbReference type="ARBA" id="ARBA00032554"/>
    </source>
</evidence>
<keyword evidence="9" id="KW-0414">Isoprene biosynthesis</keyword>
<dbReference type="InterPro" id="IPR004424">
    <property type="entry name" value="IspE"/>
</dbReference>
<dbReference type="GO" id="GO:0019288">
    <property type="term" value="P:isopentenyl diphosphate biosynthetic process, methylerythritol 4-phosphate pathway"/>
    <property type="evidence" value="ECO:0007669"/>
    <property type="project" value="UniProtKB-UniRule"/>
</dbReference>
<feature type="domain" description="GHMP kinase N-terminal" evidence="10">
    <location>
        <begin position="79"/>
        <end position="155"/>
    </location>
</feature>
<evidence type="ECO:0000256" key="6">
    <source>
        <dbReference type="ARBA" id="ARBA00022777"/>
    </source>
</evidence>
<dbReference type="Gene3D" id="3.30.70.890">
    <property type="entry name" value="GHMP kinase, C-terminal domain"/>
    <property type="match status" value="1"/>
</dbReference>
<evidence type="ECO:0000256" key="3">
    <source>
        <dbReference type="ARBA" id="ARBA00017473"/>
    </source>
</evidence>
<evidence type="ECO:0000256" key="2">
    <source>
        <dbReference type="ARBA" id="ARBA00012052"/>
    </source>
</evidence>
<dbReference type="GO" id="GO:0050515">
    <property type="term" value="F:4-(cytidine 5'-diphospho)-2-C-methyl-D-erythritol kinase activity"/>
    <property type="evidence" value="ECO:0007669"/>
    <property type="project" value="UniProtKB-UniRule"/>
</dbReference>
<keyword evidence="6 9" id="KW-0418">Kinase</keyword>
<dbReference type="Proteomes" id="UP000199032">
    <property type="component" value="Unassembled WGS sequence"/>
</dbReference>
<dbReference type="Pfam" id="PF08544">
    <property type="entry name" value="GHMP_kinases_C"/>
    <property type="match status" value="1"/>
</dbReference>
<dbReference type="HAMAP" id="MF_00061">
    <property type="entry name" value="IspE"/>
    <property type="match status" value="1"/>
</dbReference>
<accession>A0A0S4LF06</accession>
<dbReference type="PIRSF" id="PIRSF010376">
    <property type="entry name" value="IspE"/>
    <property type="match status" value="1"/>
</dbReference>
<dbReference type="UniPathway" id="UPA00056">
    <property type="reaction ID" value="UER00094"/>
</dbReference>
<evidence type="ECO:0000256" key="5">
    <source>
        <dbReference type="ARBA" id="ARBA00022741"/>
    </source>
</evidence>
<dbReference type="InterPro" id="IPR013750">
    <property type="entry name" value="GHMP_kinase_C_dom"/>
</dbReference>
<keyword evidence="13" id="KW-1185">Reference proteome</keyword>
<evidence type="ECO:0000256" key="9">
    <source>
        <dbReference type="HAMAP-Rule" id="MF_00061"/>
    </source>
</evidence>
<dbReference type="InterPro" id="IPR036554">
    <property type="entry name" value="GHMP_kinase_C_sf"/>
</dbReference>
<dbReference type="OrthoDB" id="9809438at2"/>
<reference evidence="12 13" key="1">
    <citation type="submission" date="2015-10" db="EMBL/GenBank/DDBJ databases">
        <authorList>
            <person name="Gilbert D.G."/>
        </authorList>
    </citation>
    <scope>NUCLEOTIDE SEQUENCE [LARGE SCALE GENOMIC DNA]</scope>
    <source>
        <strain evidence="12">COMA1</strain>
    </source>
</reference>
<evidence type="ECO:0000259" key="11">
    <source>
        <dbReference type="Pfam" id="PF08544"/>
    </source>
</evidence>
<dbReference type="STRING" id="1742972.COMA1_11753"/>
<evidence type="ECO:0000256" key="1">
    <source>
        <dbReference type="ARBA" id="ARBA00009684"/>
    </source>
</evidence>
<dbReference type="GO" id="GO:0005524">
    <property type="term" value="F:ATP binding"/>
    <property type="evidence" value="ECO:0007669"/>
    <property type="project" value="UniProtKB-UniRule"/>
</dbReference>
<feature type="domain" description="GHMP kinase C-terminal" evidence="11">
    <location>
        <begin position="222"/>
        <end position="282"/>
    </location>
</feature>
<comment type="function">
    <text evidence="9">Catalyzes the phosphorylation of the position 2 hydroxy group of 4-diphosphocytidyl-2C-methyl-D-erythritol.</text>
</comment>
<comment type="similarity">
    <text evidence="1 9">Belongs to the GHMP kinase family. IspE subfamily.</text>
</comment>
<evidence type="ECO:0000259" key="10">
    <source>
        <dbReference type="Pfam" id="PF00288"/>
    </source>
</evidence>
<evidence type="ECO:0000256" key="4">
    <source>
        <dbReference type="ARBA" id="ARBA00022679"/>
    </source>
</evidence>
<dbReference type="Gene3D" id="3.30.230.10">
    <property type="match status" value="1"/>
</dbReference>
<dbReference type="SUPFAM" id="SSF54211">
    <property type="entry name" value="Ribosomal protein S5 domain 2-like"/>
    <property type="match status" value="1"/>
</dbReference>
<keyword evidence="4 9" id="KW-0808">Transferase</keyword>
<sequence length="303" mass="32642">MTNLSSASTSTPLSIRVVAPAKINLVLRILDRRTDGYHNLWSLMQTVQVEDEITIAQTDTHPGVTLRCDDPSLKADGSNLVYRAAMAVMEQSGWVGGLDITLAKRIPMGAGLGGGSSDAAATILGLNQLFNLGWSAEKMAHIGQTLGSDVPFFFFAPSATVAGRGEQVAPVRIKGTRWVVLVNPGFPVETKWAYQQLSANRAGVAPLSRSHAMLEQVSELGWEQVLEAAENDFEGPVFKTYSMLQEIKQRLLAHGAEAALLSGSGATVFGVFREEAKARQAQALFMNEPQFKVFVAQTSHPSS</sequence>
<comment type="pathway">
    <text evidence="9">Isoprenoid biosynthesis; isopentenyl diphosphate biosynthesis via DXP pathway; isopentenyl diphosphate from 1-deoxy-D-xylulose 5-phosphate: step 3/6.</text>
</comment>
<name>A0A0S4LF06_9BACT</name>
<protein>
    <recommendedName>
        <fullName evidence="3 9">4-diphosphocytidyl-2-C-methyl-D-erythritol kinase</fullName>
        <shortName evidence="9">CMK</shortName>
        <ecNumber evidence="2 9">2.7.1.148</ecNumber>
    </recommendedName>
    <alternativeName>
        <fullName evidence="8 9">4-(cytidine-5'-diphospho)-2-C-methyl-D-erythritol kinase</fullName>
    </alternativeName>
</protein>
<dbReference type="RefSeq" id="WP_090746522.1">
    <property type="nucleotide sequence ID" value="NZ_CZQA01000001.1"/>
</dbReference>
<proteinExistence type="inferred from homology"/>
<dbReference type="PANTHER" id="PTHR43527">
    <property type="entry name" value="4-DIPHOSPHOCYTIDYL-2-C-METHYL-D-ERYTHRITOL KINASE, CHLOROPLASTIC"/>
    <property type="match status" value="1"/>
</dbReference>
<gene>
    <name evidence="9 12" type="primary">ispE</name>
    <name evidence="12" type="ORF">COMA1_11753</name>
</gene>
<keyword evidence="7 9" id="KW-0067">ATP-binding</keyword>
<dbReference type="NCBIfam" id="TIGR00154">
    <property type="entry name" value="ispE"/>
    <property type="match status" value="1"/>
</dbReference>
<dbReference type="EMBL" id="CZQA01000001">
    <property type="protein sequence ID" value="CUS34534.1"/>
    <property type="molecule type" value="Genomic_DNA"/>
</dbReference>
<dbReference type="SUPFAM" id="SSF55060">
    <property type="entry name" value="GHMP Kinase, C-terminal domain"/>
    <property type="match status" value="1"/>
</dbReference>
<dbReference type="InterPro" id="IPR014721">
    <property type="entry name" value="Ribsml_uS5_D2-typ_fold_subgr"/>
</dbReference>
<feature type="active site" evidence="9">
    <location>
        <position position="22"/>
    </location>
</feature>
<feature type="binding site" evidence="9">
    <location>
        <begin position="107"/>
        <end position="117"/>
    </location>
    <ligand>
        <name>ATP</name>
        <dbReference type="ChEBI" id="CHEBI:30616"/>
    </ligand>
</feature>
<dbReference type="Pfam" id="PF00288">
    <property type="entry name" value="GHMP_kinases_N"/>
    <property type="match status" value="1"/>
</dbReference>
<organism evidence="12 13">
    <name type="scientific">Candidatus Nitrospira nitrosa</name>
    <dbReference type="NCBI Taxonomy" id="1742972"/>
    <lineage>
        <taxon>Bacteria</taxon>
        <taxon>Pseudomonadati</taxon>
        <taxon>Nitrospirota</taxon>
        <taxon>Nitrospiria</taxon>
        <taxon>Nitrospirales</taxon>
        <taxon>Nitrospiraceae</taxon>
        <taxon>Nitrospira</taxon>
    </lineage>
</organism>
<dbReference type="AlphaFoldDB" id="A0A0S4LF06"/>
<dbReference type="InterPro" id="IPR020568">
    <property type="entry name" value="Ribosomal_Su5_D2-typ_SF"/>
</dbReference>
<dbReference type="InterPro" id="IPR006204">
    <property type="entry name" value="GHMP_kinase_N_dom"/>
</dbReference>
<feature type="active site" evidence="9">
    <location>
        <position position="149"/>
    </location>
</feature>
<keyword evidence="5 9" id="KW-0547">Nucleotide-binding</keyword>
<evidence type="ECO:0000313" key="13">
    <source>
        <dbReference type="Proteomes" id="UP000199032"/>
    </source>
</evidence>
<dbReference type="NCBIfam" id="NF011202">
    <property type="entry name" value="PRK14608.1"/>
    <property type="match status" value="1"/>
</dbReference>